<dbReference type="Gene3D" id="1.10.3460.10">
    <property type="entry name" value="Chlorophyll a/b binding protein domain"/>
    <property type="match status" value="1"/>
</dbReference>
<evidence type="ECO:0000313" key="8">
    <source>
        <dbReference type="Proteomes" id="UP000041254"/>
    </source>
</evidence>
<feature type="binding site" evidence="5">
    <location>
        <position position="95"/>
    </location>
    <ligand>
        <name>chlorophyll a</name>
        <dbReference type="ChEBI" id="CHEBI:58416"/>
        <label>1</label>
    </ligand>
</feature>
<organism evidence="7 8">
    <name type="scientific">Vitrella brassicaformis (strain CCMP3155)</name>
    <dbReference type="NCBI Taxonomy" id="1169540"/>
    <lineage>
        <taxon>Eukaryota</taxon>
        <taxon>Sar</taxon>
        <taxon>Alveolata</taxon>
        <taxon>Colpodellida</taxon>
        <taxon>Vitrellaceae</taxon>
        <taxon>Vitrella</taxon>
    </lineage>
</organism>
<dbReference type="Proteomes" id="UP000041254">
    <property type="component" value="Unassembled WGS sequence"/>
</dbReference>
<dbReference type="GO" id="GO:0009507">
    <property type="term" value="C:chloroplast"/>
    <property type="evidence" value="ECO:0007669"/>
    <property type="project" value="UniProtKB-SubCell"/>
</dbReference>
<comment type="subcellular location">
    <subcellularLocation>
        <location evidence="1">Plastid</location>
        <location evidence="1">Chloroplast</location>
    </subcellularLocation>
</comment>
<feature type="signal peptide" evidence="6">
    <location>
        <begin position="1"/>
        <end position="18"/>
    </location>
</feature>
<keyword evidence="3" id="KW-0602">Photosynthesis</keyword>
<sequence>MVGVCGLVLAFCVAVSTADEAAFVSKAPLAELHHTHGCSRASPRMQAEMSQSLPFLRRPSGDAFKQGWAGDVGFDPLYFSEVFDLRTMKVLRESEIKHGRVAMLAVVGFILQQFIHFPGFPSEPDQVKAFYKVPPASIGFLIAASGIAEWYLHKGNLDTNTWFTGDDADREPGALGFDPLKMAKGGTGSDDLKLKEIKNGRLAMCAIGGLIHRSFVTGEPLFPNLLGTPSA</sequence>
<keyword evidence="5" id="KW-0157">Chromophore</keyword>
<gene>
    <name evidence="7" type="ORF">Vbra_1583</name>
</gene>
<keyword evidence="8" id="KW-1185">Reference proteome</keyword>
<feature type="binding site" evidence="5">
    <location>
        <position position="80"/>
    </location>
    <ligand>
        <name>chlorophyll a</name>
        <dbReference type="ChEBI" id="CHEBI:58416"/>
        <label>1</label>
    </ligand>
</feature>
<keyword evidence="5" id="KW-0148">Chlorophyll</keyword>
<dbReference type="EMBL" id="CDMY01000418">
    <property type="protein sequence ID" value="CEM11523.1"/>
    <property type="molecule type" value="Genomic_DNA"/>
</dbReference>
<dbReference type="InterPro" id="IPR022796">
    <property type="entry name" value="Chloroa_b-bind"/>
</dbReference>
<dbReference type="InterPro" id="IPR001344">
    <property type="entry name" value="Chloro_AB-bd_pln"/>
</dbReference>
<dbReference type="OMA" id="RLAMCAI"/>
<dbReference type="SUPFAM" id="SSF103511">
    <property type="entry name" value="Chlorophyll a-b binding protein"/>
    <property type="match status" value="1"/>
</dbReference>
<dbReference type="STRING" id="1169540.A0A0G4FF83"/>
<feature type="binding site" evidence="5">
    <location>
        <position position="199"/>
    </location>
    <ligand>
        <name>chlorophyll a</name>
        <dbReference type="ChEBI" id="CHEBI:58416"/>
        <label>1</label>
    </ligand>
</feature>
<dbReference type="InParanoid" id="A0A0G4FF83"/>
<dbReference type="AlphaFoldDB" id="A0A0G4FF83"/>
<keyword evidence="6" id="KW-0732">Signal</keyword>
<reference evidence="7 8" key="1">
    <citation type="submission" date="2014-11" db="EMBL/GenBank/DDBJ databases">
        <authorList>
            <person name="Zhu J."/>
            <person name="Qi W."/>
            <person name="Song R."/>
        </authorList>
    </citation>
    <scope>NUCLEOTIDE SEQUENCE [LARGE SCALE GENOMIC DNA]</scope>
</reference>
<keyword evidence="4" id="KW-0934">Plastid</keyword>
<evidence type="ECO:0000256" key="3">
    <source>
        <dbReference type="ARBA" id="ARBA00022531"/>
    </source>
</evidence>
<evidence type="ECO:0000256" key="6">
    <source>
        <dbReference type="SAM" id="SignalP"/>
    </source>
</evidence>
<dbReference type="GO" id="GO:0016020">
    <property type="term" value="C:membrane"/>
    <property type="evidence" value="ECO:0007669"/>
    <property type="project" value="InterPro"/>
</dbReference>
<accession>A0A0G4FF83</accession>
<feature type="binding site" evidence="5">
    <location>
        <position position="195"/>
    </location>
    <ligand>
        <name>chlorophyll a</name>
        <dbReference type="ChEBI" id="CHEBI:58416"/>
        <label>1</label>
    </ligand>
</feature>
<feature type="binding site" evidence="5">
    <location>
        <position position="201"/>
    </location>
    <ligand>
        <name>chlorophyll a</name>
        <dbReference type="ChEBI" id="CHEBI:58416"/>
        <label>1</label>
    </ligand>
</feature>
<protein>
    <submittedName>
        <fullName evidence="7">Uncharacterized protein</fullName>
    </submittedName>
</protein>
<dbReference type="PANTHER" id="PTHR21649">
    <property type="entry name" value="CHLOROPHYLL A/B BINDING PROTEIN"/>
    <property type="match status" value="1"/>
</dbReference>
<feature type="binding site" evidence="5">
    <location>
        <position position="98"/>
    </location>
    <ligand>
        <name>chlorophyll a</name>
        <dbReference type="ChEBI" id="CHEBI:58416"/>
        <label>1</label>
    </ligand>
</feature>
<feature type="binding site" evidence="5">
    <location>
        <position position="196"/>
    </location>
    <ligand>
        <name>chlorophyll a</name>
        <dbReference type="ChEBI" id="CHEBI:58416"/>
        <label>1</label>
    </ligand>
</feature>
<evidence type="ECO:0000256" key="5">
    <source>
        <dbReference type="PIRSR" id="PIRSR601344-1"/>
    </source>
</evidence>
<dbReference type="GO" id="GO:0016168">
    <property type="term" value="F:chlorophyll binding"/>
    <property type="evidence" value="ECO:0007669"/>
    <property type="project" value="UniProtKB-KW"/>
</dbReference>
<evidence type="ECO:0000256" key="1">
    <source>
        <dbReference type="ARBA" id="ARBA00004229"/>
    </source>
</evidence>
<dbReference type="VEuPathDB" id="CryptoDB:Vbra_1583"/>
<feature type="chain" id="PRO_5005188525" evidence="6">
    <location>
        <begin position="19"/>
        <end position="231"/>
    </location>
</feature>
<dbReference type="GO" id="GO:0009765">
    <property type="term" value="P:photosynthesis, light harvesting"/>
    <property type="evidence" value="ECO:0007669"/>
    <property type="project" value="InterPro"/>
</dbReference>
<proteinExistence type="predicted"/>
<evidence type="ECO:0000313" key="7">
    <source>
        <dbReference type="EMBL" id="CEM11523.1"/>
    </source>
</evidence>
<dbReference type="OrthoDB" id="422766at2759"/>
<name>A0A0G4FF83_VITBC</name>
<keyword evidence="2" id="KW-0150">Chloroplast</keyword>
<evidence type="ECO:0000256" key="2">
    <source>
        <dbReference type="ARBA" id="ARBA00022528"/>
    </source>
</evidence>
<evidence type="ECO:0000256" key="4">
    <source>
        <dbReference type="ARBA" id="ARBA00022640"/>
    </source>
</evidence>
<feature type="binding site" description="axial binding residue" evidence="5">
    <location>
        <position position="100"/>
    </location>
    <ligand>
        <name>chlorophyll b</name>
        <dbReference type="ChEBI" id="CHEBI:61721"/>
        <label>1</label>
    </ligand>
    <ligandPart>
        <name>Mg</name>
        <dbReference type="ChEBI" id="CHEBI:25107"/>
    </ligandPart>
</feature>
<dbReference type="PhylomeDB" id="A0A0G4FF83"/>
<dbReference type="Pfam" id="PF00504">
    <property type="entry name" value="Chloroa_b-bind"/>
    <property type="match status" value="1"/>
</dbReference>